<protein>
    <recommendedName>
        <fullName evidence="2">Single-stranded-DNA-specific exonuclease RecJ</fullName>
    </recommendedName>
</protein>
<dbReference type="Pfam" id="PF17768">
    <property type="entry name" value="RecJ_OB"/>
    <property type="match status" value="1"/>
</dbReference>
<dbReference type="InterPro" id="IPR051673">
    <property type="entry name" value="SSDNA_exonuclease_RecJ"/>
</dbReference>
<keyword evidence="4" id="KW-0378">Hydrolase</keyword>
<sequence length="561" mass="61378">MAMRTNIKTDTRWVVSDIQPVPEELAGFDFVTAQLLLQRQINTKVGAEEFLRPDLANLGDLHQLADLDRAVERIKQAITQKQVIVVYGDYDVDGVTSATLLSNVLKELGATVSVYLPERLTEGYGLNSEAIRQLKTDGTDLIITVDNGTTNVTEIALANSLGLEVIVVDHHQVPAELPPAYALINPKRADDKYPFKDAAAVGVTYYLAKALIGDGANKYLDLVALGTVADVVPLVGDNRAMVVAGLRQMNEKTRPGIAVLKEVAGLKDQALDVYHIGFQLGPRLNAAGRIDHARIAFDLLNAESEEIARPLAQELDALNTRRQEMTDRILEETKTQATESQDKIIIVGGPDWSIGVVGIVAGRLVEEFFKPALVFEYQDEMYKGSGRSVEGVHLVDLLGKVGHLIDHFGGHAKAAGLSVTKDNFEKFRTELIKIANTEIDSALLTASLRVDVLLQINHVTPKLMATIEAFAPFGFGNVTPVFGVMDAELTGEMPGMNGVFLDLFFKDESGRSLVVKVFGDWTALSLRLTQGAHYDIAFTMATREWNGRKFMQQKLVGIRSA</sequence>
<dbReference type="InterPro" id="IPR001667">
    <property type="entry name" value="DDH_dom"/>
</dbReference>
<gene>
    <name evidence="9" type="ORF">A3K51_03090</name>
</gene>
<dbReference type="InterPro" id="IPR003156">
    <property type="entry name" value="DHHA1_dom"/>
</dbReference>
<accession>A0A1F4NR77</accession>
<dbReference type="SUPFAM" id="SSF64182">
    <property type="entry name" value="DHH phosphoesterases"/>
    <property type="match status" value="1"/>
</dbReference>
<evidence type="ECO:0000259" key="6">
    <source>
        <dbReference type="Pfam" id="PF01368"/>
    </source>
</evidence>
<organism evidence="9 10">
    <name type="scientific">candidate division Kazan bacterium RIFCSPLOWO2_01_FULL_45_19</name>
    <dbReference type="NCBI Taxonomy" id="1798538"/>
    <lineage>
        <taxon>Bacteria</taxon>
        <taxon>Bacteria division Kazan-3B-28</taxon>
    </lineage>
</organism>
<dbReference type="GO" id="GO:0006281">
    <property type="term" value="P:DNA repair"/>
    <property type="evidence" value="ECO:0007669"/>
    <property type="project" value="InterPro"/>
</dbReference>
<dbReference type="Pfam" id="PF02272">
    <property type="entry name" value="DHHA1"/>
    <property type="match status" value="1"/>
</dbReference>
<dbReference type="AlphaFoldDB" id="A0A1F4NR77"/>
<evidence type="ECO:0000256" key="3">
    <source>
        <dbReference type="ARBA" id="ARBA00022722"/>
    </source>
</evidence>
<dbReference type="PANTHER" id="PTHR30255:SF2">
    <property type="entry name" value="SINGLE-STRANDED-DNA-SPECIFIC EXONUCLEASE RECJ"/>
    <property type="match status" value="1"/>
</dbReference>
<dbReference type="InterPro" id="IPR041122">
    <property type="entry name" value="RecJ_OB"/>
</dbReference>
<evidence type="ECO:0000256" key="2">
    <source>
        <dbReference type="ARBA" id="ARBA00019841"/>
    </source>
</evidence>
<dbReference type="InterPro" id="IPR004610">
    <property type="entry name" value="RecJ"/>
</dbReference>
<dbReference type="GO" id="GO:0003676">
    <property type="term" value="F:nucleic acid binding"/>
    <property type="evidence" value="ECO:0007669"/>
    <property type="project" value="InterPro"/>
</dbReference>
<evidence type="ECO:0000256" key="4">
    <source>
        <dbReference type="ARBA" id="ARBA00022801"/>
    </source>
</evidence>
<comment type="caution">
    <text evidence="9">The sequence shown here is derived from an EMBL/GenBank/DDBJ whole genome shotgun (WGS) entry which is preliminary data.</text>
</comment>
<feature type="domain" description="RecJ OB" evidence="8">
    <location>
        <begin position="450"/>
        <end position="554"/>
    </location>
</feature>
<reference evidence="9 10" key="1">
    <citation type="journal article" date="2016" name="Nat. Commun.">
        <title>Thousands of microbial genomes shed light on interconnected biogeochemical processes in an aquifer system.</title>
        <authorList>
            <person name="Anantharaman K."/>
            <person name="Brown C.T."/>
            <person name="Hug L.A."/>
            <person name="Sharon I."/>
            <person name="Castelle C.J."/>
            <person name="Probst A.J."/>
            <person name="Thomas B.C."/>
            <person name="Singh A."/>
            <person name="Wilkins M.J."/>
            <person name="Karaoz U."/>
            <person name="Brodie E.L."/>
            <person name="Williams K.H."/>
            <person name="Hubbard S.S."/>
            <person name="Banfield J.F."/>
        </authorList>
    </citation>
    <scope>NUCLEOTIDE SEQUENCE [LARGE SCALE GENOMIC DNA]</scope>
</reference>
<feature type="domain" description="DDH" evidence="6">
    <location>
        <begin position="84"/>
        <end position="227"/>
    </location>
</feature>
<dbReference type="Proteomes" id="UP000178085">
    <property type="component" value="Unassembled WGS sequence"/>
</dbReference>
<dbReference type="Pfam" id="PF01368">
    <property type="entry name" value="DHH"/>
    <property type="match status" value="1"/>
</dbReference>
<dbReference type="GO" id="GO:0008409">
    <property type="term" value="F:5'-3' exonuclease activity"/>
    <property type="evidence" value="ECO:0007669"/>
    <property type="project" value="InterPro"/>
</dbReference>
<evidence type="ECO:0000259" key="8">
    <source>
        <dbReference type="Pfam" id="PF17768"/>
    </source>
</evidence>
<comment type="similarity">
    <text evidence="1">Belongs to the RecJ family.</text>
</comment>
<dbReference type="Gene3D" id="3.10.310.30">
    <property type="match status" value="1"/>
</dbReference>
<dbReference type="EMBL" id="METD01000001">
    <property type="protein sequence ID" value="OGB73787.1"/>
    <property type="molecule type" value="Genomic_DNA"/>
</dbReference>
<keyword evidence="3" id="KW-0540">Nuclease</keyword>
<dbReference type="GO" id="GO:0006310">
    <property type="term" value="P:DNA recombination"/>
    <property type="evidence" value="ECO:0007669"/>
    <property type="project" value="InterPro"/>
</dbReference>
<evidence type="ECO:0000259" key="7">
    <source>
        <dbReference type="Pfam" id="PF02272"/>
    </source>
</evidence>
<dbReference type="Gene3D" id="3.90.1640.30">
    <property type="match status" value="1"/>
</dbReference>
<evidence type="ECO:0000313" key="10">
    <source>
        <dbReference type="Proteomes" id="UP000178085"/>
    </source>
</evidence>
<dbReference type="PANTHER" id="PTHR30255">
    <property type="entry name" value="SINGLE-STRANDED-DNA-SPECIFIC EXONUCLEASE RECJ"/>
    <property type="match status" value="1"/>
</dbReference>
<feature type="domain" description="DHHA1" evidence="7">
    <location>
        <begin position="343"/>
        <end position="435"/>
    </location>
</feature>
<proteinExistence type="inferred from homology"/>
<evidence type="ECO:0000256" key="1">
    <source>
        <dbReference type="ARBA" id="ARBA00005915"/>
    </source>
</evidence>
<evidence type="ECO:0000256" key="5">
    <source>
        <dbReference type="ARBA" id="ARBA00022839"/>
    </source>
</evidence>
<keyword evidence="5 9" id="KW-0269">Exonuclease</keyword>
<name>A0A1F4NR77_UNCK3</name>
<dbReference type="InterPro" id="IPR038763">
    <property type="entry name" value="DHH_sf"/>
</dbReference>
<dbReference type="NCBIfam" id="TIGR00644">
    <property type="entry name" value="recJ"/>
    <property type="match status" value="1"/>
</dbReference>
<evidence type="ECO:0000313" key="9">
    <source>
        <dbReference type="EMBL" id="OGB73787.1"/>
    </source>
</evidence>